<organism evidence="3 4">
    <name type="scientific">Virgisporangium ochraceum</name>
    <dbReference type="NCBI Taxonomy" id="65505"/>
    <lineage>
        <taxon>Bacteria</taxon>
        <taxon>Bacillati</taxon>
        <taxon>Actinomycetota</taxon>
        <taxon>Actinomycetes</taxon>
        <taxon>Micromonosporales</taxon>
        <taxon>Micromonosporaceae</taxon>
        <taxon>Virgisporangium</taxon>
    </lineage>
</organism>
<proteinExistence type="predicted"/>
<feature type="transmembrane region" description="Helical" evidence="2">
    <location>
        <begin position="109"/>
        <end position="131"/>
    </location>
</feature>
<keyword evidence="2" id="KW-0812">Transmembrane</keyword>
<sequence>MTYPPSGQSWSGQPEQNQPQYGGYSGGAPTPPLSGPPHTQGGYETGGYNPQESYTTEPPMSGQPYQQPSYDQGYGASYPPPAYQGYAPPQQTPSFVTPTPPSRNRGGMLALVIGGIVILLVLVGVGVGLAVTSGDDDPVATPTPGASSASPSPTEAAEYPARIDLPTTVAGLTKVTDNAALNQTANETAQQIKVDTNADSAIAAYYAPSGDLTKVVGLIGATGRITDPEGELEDAFTGEMGVTGIQDVDAGPLGGTMRCGTTANNGQALTVCGWADGGSLALGIFLNRSQSESATLFSQIRGEILKRG</sequence>
<feature type="compositionally biased region" description="Low complexity" evidence="1">
    <location>
        <begin position="72"/>
        <end position="89"/>
    </location>
</feature>
<keyword evidence="4" id="KW-1185">Reference proteome</keyword>
<reference evidence="3" key="1">
    <citation type="submission" date="2021-01" db="EMBL/GenBank/DDBJ databases">
        <title>Whole genome shotgun sequence of Virgisporangium ochraceum NBRC 16418.</title>
        <authorList>
            <person name="Komaki H."/>
            <person name="Tamura T."/>
        </authorList>
    </citation>
    <scope>NUCLEOTIDE SEQUENCE</scope>
    <source>
        <strain evidence="3">NBRC 16418</strain>
    </source>
</reference>
<protein>
    <submittedName>
        <fullName evidence="3">Uncharacterized protein</fullName>
    </submittedName>
</protein>
<evidence type="ECO:0000313" key="4">
    <source>
        <dbReference type="Proteomes" id="UP000635606"/>
    </source>
</evidence>
<name>A0A8J4A7I5_9ACTN</name>
<gene>
    <name evidence="3" type="ORF">Voc01_102470</name>
</gene>
<evidence type="ECO:0000256" key="2">
    <source>
        <dbReference type="SAM" id="Phobius"/>
    </source>
</evidence>
<feature type="compositionally biased region" description="Polar residues" evidence="1">
    <location>
        <begin position="1"/>
        <end position="20"/>
    </location>
</feature>
<keyword evidence="2" id="KW-0472">Membrane</keyword>
<accession>A0A8J4A7I5</accession>
<comment type="caution">
    <text evidence="3">The sequence shown here is derived from an EMBL/GenBank/DDBJ whole genome shotgun (WGS) entry which is preliminary data.</text>
</comment>
<feature type="compositionally biased region" description="Low complexity" evidence="1">
    <location>
        <begin position="139"/>
        <end position="158"/>
    </location>
</feature>
<evidence type="ECO:0000256" key="1">
    <source>
        <dbReference type="SAM" id="MobiDB-lite"/>
    </source>
</evidence>
<dbReference type="AlphaFoldDB" id="A0A8J4A7I5"/>
<evidence type="ECO:0000313" key="3">
    <source>
        <dbReference type="EMBL" id="GIJ75330.1"/>
    </source>
</evidence>
<feature type="compositionally biased region" description="Polar residues" evidence="1">
    <location>
        <begin position="48"/>
        <end position="70"/>
    </location>
</feature>
<dbReference type="EMBL" id="BOPH01000153">
    <property type="protein sequence ID" value="GIJ75330.1"/>
    <property type="molecule type" value="Genomic_DNA"/>
</dbReference>
<dbReference type="RefSeq" id="WP_203935090.1">
    <property type="nucleotide sequence ID" value="NZ_BOPH01000153.1"/>
</dbReference>
<dbReference type="Proteomes" id="UP000635606">
    <property type="component" value="Unassembled WGS sequence"/>
</dbReference>
<feature type="region of interest" description="Disordered" evidence="1">
    <location>
        <begin position="1"/>
        <end position="101"/>
    </location>
</feature>
<feature type="region of interest" description="Disordered" evidence="1">
    <location>
        <begin position="134"/>
        <end position="158"/>
    </location>
</feature>
<keyword evidence="2" id="KW-1133">Transmembrane helix</keyword>